<comment type="similarity">
    <text evidence="1">Belongs to the UPF0161 family.</text>
</comment>
<dbReference type="EMBL" id="CP001804">
    <property type="protein sequence ID" value="ACY19361.1"/>
    <property type="molecule type" value="Genomic_DNA"/>
</dbReference>
<dbReference type="Pfam" id="PF01809">
    <property type="entry name" value="YidD"/>
    <property type="match status" value="1"/>
</dbReference>
<accession>D0LVP3</accession>
<evidence type="ECO:0000313" key="3">
    <source>
        <dbReference type="Proteomes" id="UP000001880"/>
    </source>
</evidence>
<dbReference type="PANTHER" id="PTHR33383:SF1">
    <property type="entry name" value="MEMBRANE PROTEIN INSERTION EFFICIENCY FACTOR-RELATED"/>
    <property type="match status" value="1"/>
</dbReference>
<protein>
    <recommendedName>
        <fullName evidence="1">Putative membrane protein insertion efficiency factor</fullName>
    </recommendedName>
</protein>
<keyword evidence="1" id="KW-0997">Cell inner membrane</keyword>
<keyword evidence="1" id="KW-1003">Cell membrane</keyword>
<keyword evidence="3" id="KW-1185">Reference proteome</keyword>
<reference evidence="2 3" key="1">
    <citation type="journal article" date="2010" name="Stand. Genomic Sci.">
        <title>Complete genome sequence of Haliangium ochraceum type strain (SMP-2).</title>
        <authorList>
            <consortium name="US DOE Joint Genome Institute (JGI-PGF)"/>
            <person name="Ivanova N."/>
            <person name="Daum C."/>
            <person name="Lang E."/>
            <person name="Abt B."/>
            <person name="Kopitz M."/>
            <person name="Saunders E."/>
            <person name="Lapidus A."/>
            <person name="Lucas S."/>
            <person name="Glavina Del Rio T."/>
            <person name="Nolan M."/>
            <person name="Tice H."/>
            <person name="Copeland A."/>
            <person name="Cheng J.F."/>
            <person name="Chen F."/>
            <person name="Bruce D."/>
            <person name="Goodwin L."/>
            <person name="Pitluck S."/>
            <person name="Mavromatis K."/>
            <person name="Pati A."/>
            <person name="Mikhailova N."/>
            <person name="Chen A."/>
            <person name="Palaniappan K."/>
            <person name="Land M."/>
            <person name="Hauser L."/>
            <person name="Chang Y.J."/>
            <person name="Jeffries C.D."/>
            <person name="Detter J.C."/>
            <person name="Brettin T."/>
            <person name="Rohde M."/>
            <person name="Goker M."/>
            <person name="Bristow J."/>
            <person name="Markowitz V."/>
            <person name="Eisen J.A."/>
            <person name="Hugenholtz P."/>
            <person name="Kyrpides N.C."/>
            <person name="Klenk H.P."/>
        </authorList>
    </citation>
    <scope>NUCLEOTIDE SEQUENCE [LARGE SCALE GENOMIC DNA]</scope>
    <source>
        <strain evidence="3">DSM 14365 / CIP 107738 / JCM 11303 / AJ 13395 / SMP-2</strain>
    </source>
</reference>
<name>D0LVP3_HALO1</name>
<dbReference type="GO" id="GO:0005886">
    <property type="term" value="C:plasma membrane"/>
    <property type="evidence" value="ECO:0007669"/>
    <property type="project" value="UniProtKB-SubCell"/>
</dbReference>
<gene>
    <name evidence="2" type="ordered locus">Hoch_6898</name>
</gene>
<dbReference type="InterPro" id="IPR002696">
    <property type="entry name" value="Membr_insert_effic_factor_YidD"/>
</dbReference>
<dbReference type="OrthoDB" id="9801753at2"/>
<dbReference type="HOGENOM" id="CLU_144811_6_0_7"/>
<dbReference type="AlphaFoldDB" id="D0LVP3"/>
<dbReference type="Proteomes" id="UP000001880">
    <property type="component" value="Chromosome"/>
</dbReference>
<evidence type="ECO:0000256" key="1">
    <source>
        <dbReference type="HAMAP-Rule" id="MF_00386"/>
    </source>
</evidence>
<comment type="subcellular location">
    <subcellularLocation>
        <location evidence="1">Cell inner membrane</location>
        <topology evidence="1">Peripheral membrane protein</topology>
        <orientation evidence="1">Cytoplasmic side</orientation>
    </subcellularLocation>
</comment>
<sequence>MLKHVFIAGIRFYQRFLSPLKPAPTCRFVPTCSSYALQAIRQRGVLMGTLLATWRILRCNPFVPGGYDPVPRAALPASRHAPGCHEGCLEAASAEAENPVRV</sequence>
<dbReference type="RefSeq" id="WP_012831953.1">
    <property type="nucleotide sequence ID" value="NC_013440.1"/>
</dbReference>
<keyword evidence="1" id="KW-0472">Membrane</keyword>
<dbReference type="PANTHER" id="PTHR33383">
    <property type="entry name" value="MEMBRANE PROTEIN INSERTION EFFICIENCY FACTOR-RELATED"/>
    <property type="match status" value="1"/>
</dbReference>
<dbReference type="NCBIfam" id="TIGR00278">
    <property type="entry name" value="membrane protein insertion efficiency factor YidD"/>
    <property type="match status" value="1"/>
</dbReference>
<dbReference type="KEGG" id="hoh:Hoch_6898"/>
<proteinExistence type="inferred from homology"/>
<evidence type="ECO:0000313" key="2">
    <source>
        <dbReference type="EMBL" id="ACY19361.1"/>
    </source>
</evidence>
<dbReference type="eggNOG" id="COG0759">
    <property type="taxonomic scope" value="Bacteria"/>
</dbReference>
<organism evidence="2 3">
    <name type="scientific">Haliangium ochraceum (strain DSM 14365 / JCM 11303 / SMP-2)</name>
    <dbReference type="NCBI Taxonomy" id="502025"/>
    <lineage>
        <taxon>Bacteria</taxon>
        <taxon>Pseudomonadati</taxon>
        <taxon>Myxococcota</taxon>
        <taxon>Polyangia</taxon>
        <taxon>Haliangiales</taxon>
        <taxon>Kofleriaceae</taxon>
        <taxon>Haliangium</taxon>
    </lineage>
</organism>
<comment type="function">
    <text evidence="1">Could be involved in insertion of integral membrane proteins into the membrane.</text>
</comment>
<dbReference type="SMART" id="SM01234">
    <property type="entry name" value="Haemolytic"/>
    <property type="match status" value="1"/>
</dbReference>
<dbReference type="STRING" id="502025.Hoch_6898"/>
<dbReference type="HAMAP" id="MF_00386">
    <property type="entry name" value="UPF0161_YidD"/>
    <property type="match status" value="1"/>
</dbReference>